<dbReference type="NCBIfam" id="TIGR03559">
    <property type="entry name" value="F420_Rv3520c"/>
    <property type="match status" value="1"/>
</dbReference>
<accession>A0A2S4HKT0</accession>
<evidence type="ECO:0000313" key="3">
    <source>
        <dbReference type="EMBL" id="POP54607.1"/>
    </source>
</evidence>
<gene>
    <name evidence="3" type="ORF">C0068_01115</name>
</gene>
<dbReference type="CDD" id="cd01097">
    <property type="entry name" value="Tetrahydromethanopterin_reductase"/>
    <property type="match status" value="1"/>
</dbReference>
<organism evidence="3 4">
    <name type="scientific">Zhongshania marina</name>
    <dbReference type="NCBI Taxonomy" id="2304603"/>
    <lineage>
        <taxon>Bacteria</taxon>
        <taxon>Pseudomonadati</taxon>
        <taxon>Pseudomonadota</taxon>
        <taxon>Gammaproteobacteria</taxon>
        <taxon>Cellvibrionales</taxon>
        <taxon>Spongiibacteraceae</taxon>
        <taxon>Zhongshania</taxon>
    </lineage>
</organism>
<reference evidence="3" key="1">
    <citation type="submission" date="2018-01" db="EMBL/GenBank/DDBJ databases">
        <authorList>
            <person name="Yu X.-D."/>
        </authorList>
    </citation>
    <scope>NUCLEOTIDE SEQUENCE</scope>
    <source>
        <strain evidence="3">ZX-21</strain>
    </source>
</reference>
<name>A0A2S4HKT0_9GAMM</name>
<dbReference type="Pfam" id="PF00296">
    <property type="entry name" value="Bac_luciferase"/>
    <property type="match status" value="1"/>
</dbReference>
<dbReference type="RefSeq" id="WP_103682650.1">
    <property type="nucleotide sequence ID" value="NZ_PQGG01000003.1"/>
</dbReference>
<dbReference type="Proteomes" id="UP000237222">
    <property type="component" value="Unassembled WGS sequence"/>
</dbReference>
<proteinExistence type="predicted"/>
<dbReference type="InterPro" id="IPR019951">
    <property type="entry name" value="F420_OxRdatse_Rv3520c_pred"/>
</dbReference>
<keyword evidence="1" id="KW-0560">Oxidoreductase</keyword>
<dbReference type="EMBL" id="PQGG01000003">
    <property type="protein sequence ID" value="POP54607.1"/>
    <property type="molecule type" value="Genomic_DNA"/>
</dbReference>
<dbReference type="InterPro" id="IPR011251">
    <property type="entry name" value="Luciferase-like_dom"/>
</dbReference>
<comment type="caution">
    <text evidence="3">The sequence shown here is derived from an EMBL/GenBank/DDBJ whole genome shotgun (WGS) entry which is preliminary data.</text>
</comment>
<dbReference type="InterPro" id="IPR050564">
    <property type="entry name" value="F420-G6PD/mer"/>
</dbReference>
<evidence type="ECO:0000256" key="1">
    <source>
        <dbReference type="ARBA" id="ARBA00023002"/>
    </source>
</evidence>
<feature type="domain" description="Luciferase-like" evidence="2">
    <location>
        <begin position="14"/>
        <end position="313"/>
    </location>
</feature>
<dbReference type="SUPFAM" id="SSF51679">
    <property type="entry name" value="Bacterial luciferase-like"/>
    <property type="match status" value="1"/>
</dbReference>
<protein>
    <submittedName>
        <fullName evidence="3">LLM class F420-dependent oxidoreductase</fullName>
    </submittedName>
</protein>
<dbReference type="PANTHER" id="PTHR43244">
    <property type="match status" value="1"/>
</dbReference>
<dbReference type="Gene3D" id="3.20.20.30">
    <property type="entry name" value="Luciferase-like domain"/>
    <property type="match status" value="1"/>
</dbReference>
<dbReference type="InterPro" id="IPR036661">
    <property type="entry name" value="Luciferase-like_sf"/>
</dbReference>
<dbReference type="GO" id="GO:0016705">
    <property type="term" value="F:oxidoreductase activity, acting on paired donors, with incorporation or reduction of molecular oxygen"/>
    <property type="evidence" value="ECO:0007669"/>
    <property type="project" value="InterPro"/>
</dbReference>
<dbReference type="PANTHER" id="PTHR43244:SF1">
    <property type="entry name" value="5,10-METHYLENETETRAHYDROMETHANOPTERIN REDUCTASE"/>
    <property type="match status" value="1"/>
</dbReference>
<dbReference type="OrthoDB" id="7239898at2"/>
<dbReference type="AlphaFoldDB" id="A0A2S4HKT0"/>
<evidence type="ECO:0000313" key="4">
    <source>
        <dbReference type="Proteomes" id="UP000237222"/>
    </source>
</evidence>
<sequence length="340" mass="38018">MKLGLHLGYWQKHPTDRFLELAQAAEKMGFDSVFTAEAYGSDCFTPLAAIAATTSKIRLCTGVMQLSARTPVCAAMTAMTLDHLSNGRLCLGVGVSGPQVVEGWYGQQFKRPLERTREWLDIFQQAVSREAPVEFSGEQYNLPYKGPNSLNLGKPLKSITHPLRKKIPVFLGAEGPKNIALAAEKFDGWMPIFVSPYRMNIFDDSLANKSDDFEINAMVNCIINDNLEEAMYPGKMTMALYLGGMGARQDNFHKNLMGRMGFGEEAEKVQDLWYEGKHDEAIKAVPDALVDEISLVGPKERIKERLQDWKKSDVSTLIIGHRDHFETSIDTMEFIASEVV</sequence>
<evidence type="ECO:0000259" key="2">
    <source>
        <dbReference type="Pfam" id="PF00296"/>
    </source>
</evidence>